<dbReference type="Gene3D" id="2.60.40.1210">
    <property type="entry name" value="Cellobiose dehydrogenase, cytochrome domain"/>
    <property type="match status" value="1"/>
</dbReference>
<evidence type="ECO:0000313" key="5">
    <source>
        <dbReference type="EMBL" id="KAF1945839.1"/>
    </source>
</evidence>
<dbReference type="EMBL" id="ML976007">
    <property type="protein sequence ID" value="KAF1945839.1"/>
    <property type="molecule type" value="Genomic_DNA"/>
</dbReference>
<keyword evidence="3" id="KW-0732">Signal</keyword>
<accession>A0A6A5T2C3</accession>
<dbReference type="InterPro" id="IPR015920">
    <property type="entry name" value="Cellobiose_DH-like_cyt"/>
</dbReference>
<dbReference type="SMART" id="SM00664">
    <property type="entry name" value="DoH"/>
    <property type="match status" value="1"/>
</dbReference>
<feature type="chain" id="PRO_5025514171" evidence="3">
    <location>
        <begin position="23"/>
        <end position="470"/>
    </location>
</feature>
<keyword evidence="2" id="KW-0472">Membrane</keyword>
<keyword evidence="2" id="KW-0812">Transmembrane</keyword>
<evidence type="ECO:0000256" key="1">
    <source>
        <dbReference type="SAM" id="MobiDB-lite"/>
    </source>
</evidence>
<feature type="transmembrane region" description="Helical" evidence="2">
    <location>
        <begin position="245"/>
        <end position="261"/>
    </location>
</feature>
<feature type="transmembrane region" description="Helical" evidence="2">
    <location>
        <begin position="340"/>
        <end position="358"/>
    </location>
</feature>
<reference evidence="5" key="1">
    <citation type="journal article" date="2020" name="Stud. Mycol.">
        <title>101 Dothideomycetes genomes: a test case for predicting lifestyles and emergence of pathogens.</title>
        <authorList>
            <person name="Haridas S."/>
            <person name="Albert R."/>
            <person name="Binder M."/>
            <person name="Bloem J."/>
            <person name="Labutti K."/>
            <person name="Salamov A."/>
            <person name="Andreopoulos B."/>
            <person name="Baker S."/>
            <person name="Barry K."/>
            <person name="Bills G."/>
            <person name="Bluhm B."/>
            <person name="Cannon C."/>
            <person name="Castanera R."/>
            <person name="Culley D."/>
            <person name="Daum C."/>
            <person name="Ezra D."/>
            <person name="Gonzalez J."/>
            <person name="Henrissat B."/>
            <person name="Kuo A."/>
            <person name="Liang C."/>
            <person name="Lipzen A."/>
            <person name="Lutzoni F."/>
            <person name="Magnuson J."/>
            <person name="Mondo S."/>
            <person name="Nolan M."/>
            <person name="Ohm R."/>
            <person name="Pangilinan J."/>
            <person name="Park H.-J."/>
            <person name="Ramirez L."/>
            <person name="Alfaro M."/>
            <person name="Sun H."/>
            <person name="Tritt A."/>
            <person name="Yoshinaga Y."/>
            <person name="Zwiers L.-H."/>
            <person name="Turgeon B."/>
            <person name="Goodwin S."/>
            <person name="Spatafora J."/>
            <person name="Crous P."/>
            <person name="Grigoriev I."/>
        </authorList>
    </citation>
    <scope>NUCLEOTIDE SEQUENCE</scope>
    <source>
        <strain evidence="5">CBS 161.51</strain>
    </source>
</reference>
<evidence type="ECO:0000259" key="4">
    <source>
        <dbReference type="SMART" id="SM00664"/>
    </source>
</evidence>
<gene>
    <name evidence="5" type="ORF">EJ02DRAFT_451257</name>
</gene>
<name>A0A6A5T2C3_9PLEO</name>
<feature type="region of interest" description="Disordered" evidence="1">
    <location>
        <begin position="422"/>
        <end position="446"/>
    </location>
</feature>
<organism evidence="5 6">
    <name type="scientific">Clathrospora elynae</name>
    <dbReference type="NCBI Taxonomy" id="706981"/>
    <lineage>
        <taxon>Eukaryota</taxon>
        <taxon>Fungi</taxon>
        <taxon>Dikarya</taxon>
        <taxon>Ascomycota</taxon>
        <taxon>Pezizomycotina</taxon>
        <taxon>Dothideomycetes</taxon>
        <taxon>Pleosporomycetidae</taxon>
        <taxon>Pleosporales</taxon>
        <taxon>Diademaceae</taxon>
        <taxon>Clathrospora</taxon>
    </lineage>
</organism>
<feature type="transmembrane region" description="Helical" evidence="2">
    <location>
        <begin position="314"/>
        <end position="334"/>
    </location>
</feature>
<feature type="transmembrane region" description="Helical" evidence="2">
    <location>
        <begin position="281"/>
        <end position="302"/>
    </location>
</feature>
<dbReference type="SUPFAM" id="SSF49344">
    <property type="entry name" value="CBD9-like"/>
    <property type="match status" value="1"/>
</dbReference>
<dbReference type="Pfam" id="PF16010">
    <property type="entry name" value="CDH-cyt"/>
    <property type="match status" value="1"/>
</dbReference>
<dbReference type="Proteomes" id="UP000800038">
    <property type="component" value="Unassembled WGS sequence"/>
</dbReference>
<feature type="transmembrane region" description="Helical" evidence="2">
    <location>
        <begin position="215"/>
        <end position="238"/>
    </location>
</feature>
<keyword evidence="6" id="KW-1185">Reference proteome</keyword>
<evidence type="ECO:0000256" key="2">
    <source>
        <dbReference type="SAM" id="Phobius"/>
    </source>
</evidence>
<feature type="domain" description="DOMON" evidence="4">
    <location>
        <begin position="66"/>
        <end position="153"/>
    </location>
</feature>
<dbReference type="PANTHER" id="PTHR47797:SF1">
    <property type="entry name" value="CYTOCHROME B561 DOMAIN-CONTAINING PROTEIN-RELATED"/>
    <property type="match status" value="1"/>
</dbReference>
<feature type="signal peptide" evidence="3">
    <location>
        <begin position="1"/>
        <end position="22"/>
    </location>
</feature>
<evidence type="ECO:0000313" key="6">
    <source>
        <dbReference type="Proteomes" id="UP000800038"/>
    </source>
</evidence>
<dbReference type="AlphaFoldDB" id="A0A6A5T2C3"/>
<evidence type="ECO:0000256" key="3">
    <source>
        <dbReference type="SAM" id="SignalP"/>
    </source>
</evidence>
<sequence length="470" mass="50904">MMGFRRLRLGALLAFVPALISAQNATANVTAASTLFLEETETQFSVNVANNSDDVNIFFTSPAYSWVGVGFGEKMEDSLMLIMYPNAHGDNVTISPRIGSKQSEPSFSSSISIDILPGTTINDSMLILNARCRNCRNFLDPKSSAQPMIYAFGPGNRLVSDSPSANLKRHIAYGHFTMDMVTATGLGGVPAKSNAMYGVSIAGEMTRDHDRANHAHAIVGCLALFVLWPLNVIFAGFFKNIKVHVIVSVVMVGFLVVSYTLGGVVSGEYIRSKAFNTPHQILAFVSLFPLLLTAILPLPSLVRILPRLRTLHTPLVSATFLFLVLTGGLGLHLSNQARPIILAYTAISIAVFLFNTLLQSCIRRRGSAYARAHNRQRLEEEEGEDDKVVMLGTMAESRTDSVASLRTPAGYGGVPYGNGYGSAEFGAHGQEQQQQRSPSRTNGLYGGGTMPGPQYMLNMHPGVPVQVNRM</sequence>
<dbReference type="InterPro" id="IPR005018">
    <property type="entry name" value="DOMON_domain"/>
</dbReference>
<dbReference type="CDD" id="cd09630">
    <property type="entry name" value="CDH_like_cytochrome"/>
    <property type="match status" value="1"/>
</dbReference>
<proteinExistence type="predicted"/>
<dbReference type="PANTHER" id="PTHR47797">
    <property type="entry name" value="DEHYDROGENASE, PUTATIVE (AFU_ORTHOLOGUE AFUA_8G05805)-RELATED"/>
    <property type="match status" value="1"/>
</dbReference>
<dbReference type="OrthoDB" id="19261at2759"/>
<keyword evidence="2" id="KW-1133">Transmembrane helix</keyword>
<protein>
    <submittedName>
        <fullName evidence="5">CBD9-like protein</fullName>
    </submittedName>
</protein>
<feature type="compositionally biased region" description="Polar residues" evidence="1">
    <location>
        <begin position="430"/>
        <end position="442"/>
    </location>
</feature>